<comment type="caution">
    <text evidence="3">The sequence shown here is derived from an EMBL/GenBank/DDBJ whole genome shotgun (WGS) entry which is preliminary data.</text>
</comment>
<protein>
    <submittedName>
        <fullName evidence="3">Putative cardiolipin synthase</fullName>
    </submittedName>
</protein>
<accession>A0A368XRH5</accession>
<dbReference type="SMART" id="SM00155">
    <property type="entry name" value="PLDc"/>
    <property type="match status" value="2"/>
</dbReference>
<dbReference type="PANTHER" id="PTHR21248:SF12">
    <property type="entry name" value="CARDIOLIPIN SYNTHASE C"/>
    <property type="match status" value="1"/>
</dbReference>
<feature type="signal peptide" evidence="1">
    <location>
        <begin position="1"/>
        <end position="25"/>
    </location>
</feature>
<dbReference type="GO" id="GO:0032049">
    <property type="term" value="P:cardiolipin biosynthetic process"/>
    <property type="evidence" value="ECO:0007669"/>
    <property type="project" value="UniProtKB-ARBA"/>
</dbReference>
<dbReference type="GO" id="GO:0030572">
    <property type="term" value="F:phosphatidyltransferase activity"/>
    <property type="evidence" value="ECO:0007669"/>
    <property type="project" value="UniProtKB-ARBA"/>
</dbReference>
<feature type="domain" description="PLD phosphodiesterase" evidence="2">
    <location>
        <begin position="173"/>
        <end position="200"/>
    </location>
</feature>
<sequence>MNPRNLCWRLTLVWLCALWLAGCTALPVKQPGDMPASQAIAADGDTALGRIALRSIPAPELSGFRLLPLGSYSLDARLTLAERAQKTLDVQYYHIQNDETGRLLMRALRDAAARGVRVRLLLDDWYTGGEDPLLLALASHPNVELRLFNPFCCARGAGPLARFALSFGDWNRVNHRMHNKLMVADGAMAVVGGRNVANEYYLRGALDNFIDLDAFVVGAVVADLSRIFDGYWNSDPVYPLRMVARTHESPEALRSMFEIATGVAMTQLPAALPPNDVLGYGPIREDLDAGQVGLIWGTAIALADTPNKVMEAKGMLLMNSVTYNVLDAMRMAQEEVIVSSPYLVPGQPGMVWLREMAARGLKLQILTNSLASTDEPTVHIGYSQYRPEMLRLGIDLYELSSSRVMKNKRQSMLFGASQARLHAKLVVIDRKTLFIGSMNLDPRSARLNTEMGVIVQSPQLARELLRVIDIDKLQSAYRVRLSASGRCCEWLTVDDDLQGEMVLTTEPDSSFSMRLKTWLLAPFVPEQLL</sequence>
<feature type="domain" description="PLD phosphodiesterase" evidence="2">
    <location>
        <begin position="417"/>
        <end position="444"/>
    </location>
</feature>
<name>A0A368XRH5_9BURK</name>
<dbReference type="Gene3D" id="3.30.870.10">
    <property type="entry name" value="Endonuclease Chain A"/>
    <property type="match status" value="2"/>
</dbReference>
<dbReference type="InterPro" id="IPR001736">
    <property type="entry name" value="PLipase_D/transphosphatidylase"/>
</dbReference>
<dbReference type="Pfam" id="PF13091">
    <property type="entry name" value="PLDc_2"/>
    <property type="match status" value="2"/>
</dbReference>
<evidence type="ECO:0000259" key="2">
    <source>
        <dbReference type="PROSITE" id="PS50035"/>
    </source>
</evidence>
<dbReference type="SUPFAM" id="SSF56024">
    <property type="entry name" value="Phospholipase D/nuclease"/>
    <property type="match status" value="2"/>
</dbReference>
<feature type="chain" id="PRO_5016687324" evidence="1">
    <location>
        <begin position="26"/>
        <end position="529"/>
    </location>
</feature>
<reference evidence="3 4" key="1">
    <citation type="submission" date="2018-07" db="EMBL/GenBank/DDBJ databases">
        <title>Genomic Encyclopedia of Type Strains, Phase IV (KMG-IV): sequencing the most valuable type-strain genomes for metagenomic binning, comparative biology and taxonomic classification.</title>
        <authorList>
            <person name="Goeker M."/>
        </authorList>
    </citation>
    <scope>NUCLEOTIDE SEQUENCE [LARGE SCALE GENOMIC DNA]</scope>
    <source>
        <strain evidence="3 4">DSM 21634</strain>
    </source>
</reference>
<evidence type="ECO:0000313" key="3">
    <source>
        <dbReference type="EMBL" id="RCW70573.1"/>
    </source>
</evidence>
<organism evidence="3 4">
    <name type="scientific">Pseudorhodoferax soli</name>
    <dbReference type="NCBI Taxonomy" id="545864"/>
    <lineage>
        <taxon>Bacteria</taxon>
        <taxon>Pseudomonadati</taxon>
        <taxon>Pseudomonadota</taxon>
        <taxon>Betaproteobacteria</taxon>
        <taxon>Burkholderiales</taxon>
        <taxon>Comamonadaceae</taxon>
    </lineage>
</organism>
<proteinExistence type="predicted"/>
<dbReference type="RefSeq" id="WP_114469486.1">
    <property type="nucleotide sequence ID" value="NZ_QPJK01000005.1"/>
</dbReference>
<evidence type="ECO:0000313" key="4">
    <source>
        <dbReference type="Proteomes" id="UP000252884"/>
    </source>
</evidence>
<dbReference type="CDD" id="cd09113">
    <property type="entry name" value="PLDc_ymdC_like_2"/>
    <property type="match status" value="1"/>
</dbReference>
<dbReference type="PANTHER" id="PTHR21248">
    <property type="entry name" value="CARDIOLIPIN SYNTHASE"/>
    <property type="match status" value="1"/>
</dbReference>
<dbReference type="InterPro" id="IPR025202">
    <property type="entry name" value="PLD-like_dom"/>
</dbReference>
<dbReference type="CDD" id="cd09111">
    <property type="entry name" value="PLDc_ymdC_like_1"/>
    <property type="match status" value="1"/>
</dbReference>
<evidence type="ECO:0000256" key="1">
    <source>
        <dbReference type="SAM" id="SignalP"/>
    </source>
</evidence>
<dbReference type="EMBL" id="QPJK01000005">
    <property type="protein sequence ID" value="RCW70573.1"/>
    <property type="molecule type" value="Genomic_DNA"/>
</dbReference>
<dbReference type="OrthoDB" id="9814092at2"/>
<dbReference type="AlphaFoldDB" id="A0A368XRH5"/>
<dbReference type="PROSITE" id="PS51257">
    <property type="entry name" value="PROKAR_LIPOPROTEIN"/>
    <property type="match status" value="1"/>
</dbReference>
<gene>
    <name evidence="3" type="ORF">DES41_105516</name>
</gene>
<keyword evidence="4" id="KW-1185">Reference proteome</keyword>
<dbReference type="PROSITE" id="PS50035">
    <property type="entry name" value="PLD"/>
    <property type="match status" value="2"/>
</dbReference>
<keyword evidence="1" id="KW-0732">Signal</keyword>
<dbReference type="Proteomes" id="UP000252884">
    <property type="component" value="Unassembled WGS sequence"/>
</dbReference>